<keyword evidence="3" id="KW-1133">Transmembrane helix</keyword>
<keyword evidence="3" id="KW-0812">Transmembrane</keyword>
<keyword evidence="3" id="KW-0472">Membrane</keyword>
<proteinExistence type="inferred from homology"/>
<dbReference type="AlphaFoldDB" id="A0A6G1K1V7"/>
<dbReference type="InterPro" id="IPR000560">
    <property type="entry name" value="His_Pase_clade-2"/>
</dbReference>
<dbReference type="EMBL" id="MU005775">
    <property type="protein sequence ID" value="KAF2706593.1"/>
    <property type="molecule type" value="Genomic_DNA"/>
</dbReference>
<evidence type="ECO:0000256" key="2">
    <source>
        <dbReference type="SAM" id="MobiDB-lite"/>
    </source>
</evidence>
<keyword evidence="6" id="KW-1185">Reference proteome</keyword>
<evidence type="ECO:0000313" key="5">
    <source>
        <dbReference type="EMBL" id="KAF2706593.1"/>
    </source>
</evidence>
<accession>A0A6G1K1V7</accession>
<reference evidence="5" key="1">
    <citation type="journal article" date="2020" name="Stud. Mycol.">
        <title>101 Dothideomycetes genomes: a test case for predicting lifestyles and emergence of pathogens.</title>
        <authorList>
            <person name="Haridas S."/>
            <person name="Albert R."/>
            <person name="Binder M."/>
            <person name="Bloem J."/>
            <person name="Labutti K."/>
            <person name="Salamov A."/>
            <person name="Andreopoulos B."/>
            <person name="Baker S."/>
            <person name="Barry K."/>
            <person name="Bills G."/>
            <person name="Bluhm B."/>
            <person name="Cannon C."/>
            <person name="Castanera R."/>
            <person name="Culley D."/>
            <person name="Daum C."/>
            <person name="Ezra D."/>
            <person name="Gonzalez J."/>
            <person name="Henrissat B."/>
            <person name="Kuo A."/>
            <person name="Liang C."/>
            <person name="Lipzen A."/>
            <person name="Lutzoni F."/>
            <person name="Magnuson J."/>
            <person name="Mondo S."/>
            <person name="Nolan M."/>
            <person name="Ohm R."/>
            <person name="Pangilinan J."/>
            <person name="Park H.-J."/>
            <person name="Ramirez L."/>
            <person name="Alfaro M."/>
            <person name="Sun H."/>
            <person name="Tritt A."/>
            <person name="Yoshinaga Y."/>
            <person name="Zwiers L.-H."/>
            <person name="Turgeon B."/>
            <person name="Goodwin S."/>
            <person name="Spatafora J."/>
            <person name="Crous P."/>
            <person name="Grigoriev I."/>
        </authorList>
    </citation>
    <scope>NUCLEOTIDE SEQUENCE</scope>
    <source>
        <strain evidence="5">CBS 279.74</strain>
    </source>
</reference>
<dbReference type="PANTHER" id="PTHR11567">
    <property type="entry name" value="ACID PHOSPHATASE-RELATED"/>
    <property type="match status" value="1"/>
</dbReference>
<dbReference type="Pfam" id="PF00328">
    <property type="entry name" value="His_Phos_2"/>
    <property type="match status" value="1"/>
</dbReference>
<feature type="region of interest" description="Disordered" evidence="2">
    <location>
        <begin position="549"/>
        <end position="568"/>
    </location>
</feature>
<protein>
    <submittedName>
        <fullName evidence="5">Phosphoglycerate mutase-like protein</fullName>
    </submittedName>
</protein>
<dbReference type="Proteomes" id="UP000799428">
    <property type="component" value="Unassembled WGS sequence"/>
</dbReference>
<evidence type="ECO:0000256" key="4">
    <source>
        <dbReference type="SAM" id="SignalP"/>
    </source>
</evidence>
<dbReference type="InterPro" id="IPR050645">
    <property type="entry name" value="Histidine_acid_phosphatase"/>
</dbReference>
<dbReference type="OrthoDB" id="258392at2759"/>
<dbReference type="GO" id="GO:0016791">
    <property type="term" value="F:phosphatase activity"/>
    <property type="evidence" value="ECO:0007669"/>
    <property type="project" value="TreeGrafter"/>
</dbReference>
<name>A0A6G1K1V7_9PLEO</name>
<sequence>MLALFVAVMAAVWLIDAANDQSAITVHGSVVLVRSGETTPVLQGDRLITALGAQQMFKLGQNLRSRYINEDGPTGLGVQKINNVEPYRIDNNQILVQTLDEPYLIASAQALMQALYPPYSIDRTRNGPDADGIYILANGSEVDFPLNGYQYAEINTLGAFDAQSAYLGGNQQCPSSASDQTKYDATSSFQQTKDLHQDFYQAIDLDMFHGLIPQRALNYGNAYELYDYLSYSFVHDRDVYEKLNNESSNPDVLDQLRYLADEEAWYHYGNTTETDANLRAMGGKTLAALVLGSFQHLIDNKGNTTNGSAHSLSLLFPEHEPLISLFSLLGLDHDGSSPMFHSIPPPGSALVFELFSVGTDEFPNDSKDLSVQFYYQNGSSFDGSLRPYPIFNHGPSVSVLSWVDYQDEMSKIMVSDLGDWCATCQSPALFCWGVDESSISVIVSNTKGQRHKISPTVAGVIGAVVTLFVAGLLFALAMLVGGIRLHRVKRNANSDLGGFKGSTKLASDADLSIAKNATPPAGATIMGFGGKDAGPGRKAPHERVGSWELRQKEFGSTGNIDDESRKSSFEAIEAALEGPGGGVQPHERV</sequence>
<evidence type="ECO:0000256" key="3">
    <source>
        <dbReference type="SAM" id="Phobius"/>
    </source>
</evidence>
<comment type="similarity">
    <text evidence="1">Belongs to the histidine acid phosphatase family.</text>
</comment>
<keyword evidence="4" id="KW-0732">Signal</keyword>
<feature type="signal peptide" evidence="4">
    <location>
        <begin position="1"/>
        <end position="17"/>
    </location>
</feature>
<evidence type="ECO:0000256" key="1">
    <source>
        <dbReference type="ARBA" id="ARBA00005375"/>
    </source>
</evidence>
<gene>
    <name evidence="5" type="ORF">K504DRAFT_59899</name>
</gene>
<evidence type="ECO:0000313" key="6">
    <source>
        <dbReference type="Proteomes" id="UP000799428"/>
    </source>
</evidence>
<dbReference type="PANTHER" id="PTHR11567:SF127">
    <property type="entry name" value="HISTIDINE ACID PHOSPHATASE"/>
    <property type="match status" value="1"/>
</dbReference>
<organism evidence="5 6">
    <name type="scientific">Pleomassaria siparia CBS 279.74</name>
    <dbReference type="NCBI Taxonomy" id="1314801"/>
    <lineage>
        <taxon>Eukaryota</taxon>
        <taxon>Fungi</taxon>
        <taxon>Dikarya</taxon>
        <taxon>Ascomycota</taxon>
        <taxon>Pezizomycotina</taxon>
        <taxon>Dothideomycetes</taxon>
        <taxon>Pleosporomycetidae</taxon>
        <taxon>Pleosporales</taxon>
        <taxon>Pleomassariaceae</taxon>
        <taxon>Pleomassaria</taxon>
    </lineage>
</organism>
<dbReference type="Gene3D" id="3.40.50.1240">
    <property type="entry name" value="Phosphoglycerate mutase-like"/>
    <property type="match status" value="1"/>
</dbReference>
<feature type="transmembrane region" description="Helical" evidence="3">
    <location>
        <begin position="457"/>
        <end position="480"/>
    </location>
</feature>
<feature type="chain" id="PRO_5026072202" evidence="4">
    <location>
        <begin position="18"/>
        <end position="589"/>
    </location>
</feature>
<dbReference type="SUPFAM" id="SSF53254">
    <property type="entry name" value="Phosphoglycerate mutase-like"/>
    <property type="match status" value="1"/>
</dbReference>
<dbReference type="InterPro" id="IPR029033">
    <property type="entry name" value="His_PPase_superfam"/>
</dbReference>